<organism evidence="2 3">
    <name type="scientific">Streblomastix strix</name>
    <dbReference type="NCBI Taxonomy" id="222440"/>
    <lineage>
        <taxon>Eukaryota</taxon>
        <taxon>Metamonada</taxon>
        <taxon>Preaxostyla</taxon>
        <taxon>Oxymonadida</taxon>
        <taxon>Streblomastigidae</taxon>
        <taxon>Streblomastix</taxon>
    </lineage>
</organism>
<dbReference type="EMBL" id="SNRW01016761">
    <property type="protein sequence ID" value="KAA6369040.1"/>
    <property type="molecule type" value="Genomic_DNA"/>
</dbReference>
<reference evidence="2 3" key="1">
    <citation type="submission" date="2019-03" db="EMBL/GenBank/DDBJ databases">
        <title>Single cell metagenomics reveals metabolic interactions within the superorganism composed of flagellate Streblomastix strix and complex community of Bacteroidetes bacteria on its surface.</title>
        <authorList>
            <person name="Treitli S.C."/>
            <person name="Kolisko M."/>
            <person name="Husnik F."/>
            <person name="Keeling P."/>
            <person name="Hampl V."/>
        </authorList>
    </citation>
    <scope>NUCLEOTIDE SEQUENCE [LARGE SCALE GENOMIC DNA]</scope>
    <source>
        <strain evidence="2">ST1C</strain>
    </source>
</reference>
<sequence>TAAHEQSLNKNGGGCIGGSGI</sequence>
<feature type="compositionally biased region" description="Polar residues" evidence="1">
    <location>
        <begin position="1"/>
        <end position="10"/>
    </location>
</feature>
<proteinExistence type="predicted"/>
<dbReference type="AlphaFoldDB" id="A0A5J4UG43"/>
<evidence type="ECO:0000313" key="3">
    <source>
        <dbReference type="Proteomes" id="UP000324800"/>
    </source>
</evidence>
<feature type="compositionally biased region" description="Gly residues" evidence="1">
    <location>
        <begin position="11"/>
        <end position="21"/>
    </location>
</feature>
<accession>A0A5J4UG43</accession>
<dbReference type="Proteomes" id="UP000324800">
    <property type="component" value="Unassembled WGS sequence"/>
</dbReference>
<comment type="caution">
    <text evidence="2">The sequence shown here is derived from an EMBL/GenBank/DDBJ whole genome shotgun (WGS) entry which is preliminary data.</text>
</comment>
<name>A0A5J4UG43_9EUKA</name>
<evidence type="ECO:0000313" key="2">
    <source>
        <dbReference type="EMBL" id="KAA6369040.1"/>
    </source>
</evidence>
<protein>
    <submittedName>
        <fullName evidence="2">Uncharacterized protein</fullName>
    </submittedName>
</protein>
<feature type="region of interest" description="Disordered" evidence="1">
    <location>
        <begin position="1"/>
        <end position="21"/>
    </location>
</feature>
<evidence type="ECO:0000256" key="1">
    <source>
        <dbReference type="SAM" id="MobiDB-lite"/>
    </source>
</evidence>
<gene>
    <name evidence="2" type="ORF">EZS28_035433</name>
</gene>
<feature type="non-terminal residue" evidence="2">
    <location>
        <position position="1"/>
    </location>
</feature>